<evidence type="ECO:0000313" key="3">
    <source>
        <dbReference type="Proteomes" id="UP001457282"/>
    </source>
</evidence>
<evidence type="ECO:0000313" key="2">
    <source>
        <dbReference type="EMBL" id="KAK9943501.1"/>
    </source>
</evidence>
<sequence>MAEATQIEGGVGWLGLAAALRSRDGHTVTGLGSPSRGNDGDENWSGLTAWAHDLGSRRQRRRRLGRGRGLMGLCSAVVSCYGAIAGGAGLRRLRLNTGWRQGTGSGGVWWFGAHGHGEFEVMVAGDGIGQRSSWCFGFLFGDFESRGCTGWLYRMIKGGEMVLS</sequence>
<gene>
    <name evidence="2" type="ORF">M0R45_009107</name>
</gene>
<evidence type="ECO:0000256" key="1">
    <source>
        <dbReference type="SAM" id="Phobius"/>
    </source>
</evidence>
<keyword evidence="1" id="KW-0472">Membrane</keyword>
<keyword evidence="1" id="KW-1133">Transmembrane helix</keyword>
<organism evidence="2 3">
    <name type="scientific">Rubus argutus</name>
    <name type="common">Southern blackberry</name>
    <dbReference type="NCBI Taxonomy" id="59490"/>
    <lineage>
        <taxon>Eukaryota</taxon>
        <taxon>Viridiplantae</taxon>
        <taxon>Streptophyta</taxon>
        <taxon>Embryophyta</taxon>
        <taxon>Tracheophyta</taxon>
        <taxon>Spermatophyta</taxon>
        <taxon>Magnoliopsida</taxon>
        <taxon>eudicotyledons</taxon>
        <taxon>Gunneridae</taxon>
        <taxon>Pentapetalae</taxon>
        <taxon>rosids</taxon>
        <taxon>fabids</taxon>
        <taxon>Rosales</taxon>
        <taxon>Rosaceae</taxon>
        <taxon>Rosoideae</taxon>
        <taxon>Rosoideae incertae sedis</taxon>
        <taxon>Rubus</taxon>
    </lineage>
</organism>
<protein>
    <submittedName>
        <fullName evidence="2">Uncharacterized protein</fullName>
    </submittedName>
</protein>
<proteinExistence type="predicted"/>
<dbReference type="Proteomes" id="UP001457282">
    <property type="component" value="Unassembled WGS sequence"/>
</dbReference>
<keyword evidence="3" id="KW-1185">Reference proteome</keyword>
<reference evidence="2 3" key="1">
    <citation type="journal article" date="2023" name="G3 (Bethesda)">
        <title>A chromosome-length genome assembly and annotation of blackberry (Rubus argutus, cv. 'Hillquist').</title>
        <authorList>
            <person name="Bruna T."/>
            <person name="Aryal R."/>
            <person name="Dudchenko O."/>
            <person name="Sargent D.J."/>
            <person name="Mead D."/>
            <person name="Buti M."/>
            <person name="Cavallini A."/>
            <person name="Hytonen T."/>
            <person name="Andres J."/>
            <person name="Pham M."/>
            <person name="Weisz D."/>
            <person name="Mascagni F."/>
            <person name="Usai G."/>
            <person name="Natali L."/>
            <person name="Bassil N."/>
            <person name="Fernandez G.E."/>
            <person name="Lomsadze A."/>
            <person name="Armour M."/>
            <person name="Olukolu B."/>
            <person name="Poorten T."/>
            <person name="Britton C."/>
            <person name="Davik J."/>
            <person name="Ashrafi H."/>
            <person name="Aiden E.L."/>
            <person name="Borodovsky M."/>
            <person name="Worthington M."/>
        </authorList>
    </citation>
    <scope>NUCLEOTIDE SEQUENCE [LARGE SCALE GENOMIC DNA]</scope>
    <source>
        <strain evidence="2">PI 553951</strain>
    </source>
</reference>
<name>A0AAW1Y2M1_RUBAR</name>
<feature type="transmembrane region" description="Helical" evidence="1">
    <location>
        <begin position="70"/>
        <end position="90"/>
    </location>
</feature>
<keyword evidence="1" id="KW-0812">Transmembrane</keyword>
<dbReference type="AlphaFoldDB" id="A0AAW1Y2M1"/>
<accession>A0AAW1Y2M1</accession>
<dbReference type="EMBL" id="JBEDUW010000002">
    <property type="protein sequence ID" value="KAK9943501.1"/>
    <property type="molecule type" value="Genomic_DNA"/>
</dbReference>
<comment type="caution">
    <text evidence="2">The sequence shown here is derived from an EMBL/GenBank/DDBJ whole genome shotgun (WGS) entry which is preliminary data.</text>
</comment>